<evidence type="ECO:0000256" key="1">
    <source>
        <dbReference type="SAM" id="MobiDB-lite"/>
    </source>
</evidence>
<name>A0A0A9G9U4_ARUDO</name>
<dbReference type="AlphaFoldDB" id="A0A0A9G9U4"/>
<dbReference type="EMBL" id="GBRH01177692">
    <property type="protein sequence ID" value="JAE20204.1"/>
    <property type="molecule type" value="Transcribed_RNA"/>
</dbReference>
<feature type="compositionally biased region" description="Basic and acidic residues" evidence="1">
    <location>
        <begin position="9"/>
        <end position="19"/>
    </location>
</feature>
<organism evidence="2">
    <name type="scientific">Arundo donax</name>
    <name type="common">Giant reed</name>
    <name type="synonym">Donax arundinaceus</name>
    <dbReference type="NCBI Taxonomy" id="35708"/>
    <lineage>
        <taxon>Eukaryota</taxon>
        <taxon>Viridiplantae</taxon>
        <taxon>Streptophyta</taxon>
        <taxon>Embryophyta</taxon>
        <taxon>Tracheophyta</taxon>
        <taxon>Spermatophyta</taxon>
        <taxon>Magnoliopsida</taxon>
        <taxon>Liliopsida</taxon>
        <taxon>Poales</taxon>
        <taxon>Poaceae</taxon>
        <taxon>PACMAD clade</taxon>
        <taxon>Arundinoideae</taxon>
        <taxon>Arundineae</taxon>
        <taxon>Arundo</taxon>
    </lineage>
</organism>
<feature type="compositionally biased region" description="Polar residues" evidence="1">
    <location>
        <begin position="68"/>
        <end position="101"/>
    </location>
</feature>
<evidence type="ECO:0000313" key="2">
    <source>
        <dbReference type="EMBL" id="JAE20204.1"/>
    </source>
</evidence>
<accession>A0A0A9G9U4</accession>
<reference evidence="2" key="2">
    <citation type="journal article" date="2015" name="Data Brief">
        <title>Shoot transcriptome of the giant reed, Arundo donax.</title>
        <authorList>
            <person name="Barrero R.A."/>
            <person name="Guerrero F.D."/>
            <person name="Moolhuijzen P."/>
            <person name="Goolsby J.A."/>
            <person name="Tidwell J."/>
            <person name="Bellgard S.E."/>
            <person name="Bellgard M.I."/>
        </authorList>
    </citation>
    <scope>NUCLEOTIDE SEQUENCE</scope>
    <source>
        <tissue evidence="2">Shoot tissue taken approximately 20 cm above the soil surface</tissue>
    </source>
</reference>
<protein>
    <submittedName>
        <fullName evidence="2">Uncharacterized protein</fullName>
    </submittedName>
</protein>
<feature type="region of interest" description="Disordered" evidence="1">
    <location>
        <begin position="1"/>
        <end position="101"/>
    </location>
</feature>
<sequence>MDDVTMQTKDPENQRDQKKAPHSVTKEQMANHHNVSDDPASDGNCDGQGNIDSKMIDLNMRPVRTPGLGSNSQTQGVDLSVNNHDSPGVVPTNNYESNANK</sequence>
<proteinExistence type="predicted"/>
<reference evidence="2" key="1">
    <citation type="submission" date="2014-09" db="EMBL/GenBank/DDBJ databases">
        <authorList>
            <person name="Magalhaes I.L.F."/>
            <person name="Oliveira U."/>
            <person name="Santos F.R."/>
            <person name="Vidigal T.H.D.A."/>
            <person name="Brescovit A.D."/>
            <person name="Santos A.J."/>
        </authorList>
    </citation>
    <scope>NUCLEOTIDE SEQUENCE</scope>
    <source>
        <tissue evidence="2">Shoot tissue taken approximately 20 cm above the soil surface</tissue>
    </source>
</reference>